<protein>
    <submittedName>
        <fullName evidence="1">Uncharacterized protein</fullName>
    </submittedName>
</protein>
<name>A0A1F7GB26_9BACT</name>
<accession>A0A1F7GB26</accession>
<dbReference type="EMBL" id="MFZG01000027">
    <property type="protein sequence ID" value="OGK16064.1"/>
    <property type="molecule type" value="Genomic_DNA"/>
</dbReference>
<evidence type="ECO:0000313" key="1">
    <source>
        <dbReference type="EMBL" id="OGK16064.1"/>
    </source>
</evidence>
<proteinExistence type="predicted"/>
<comment type="caution">
    <text evidence="1">The sequence shown here is derived from an EMBL/GenBank/DDBJ whole genome shotgun (WGS) entry which is preliminary data.</text>
</comment>
<dbReference type="AlphaFoldDB" id="A0A1F7GB26"/>
<organism evidence="1 2">
    <name type="scientific">Candidatus Roizmanbacteria bacterium RIFCSPHIGHO2_01_FULL_39_12c</name>
    <dbReference type="NCBI Taxonomy" id="1802031"/>
    <lineage>
        <taxon>Bacteria</taxon>
        <taxon>Candidatus Roizmaniibacteriota</taxon>
    </lineage>
</organism>
<gene>
    <name evidence="1" type="ORF">A2774_01685</name>
</gene>
<dbReference type="Proteomes" id="UP000177208">
    <property type="component" value="Unassembled WGS sequence"/>
</dbReference>
<sequence length="101" mass="11959">MQKNLRAYFDFSSDLKRTIKCLVNKNSKTAAVFFQHADKIYREKIHPSINEKYFPPQLQKSWLELSRQKLISDPEKQLLVADKILTIATIIFKRTFHYAVN</sequence>
<reference evidence="1 2" key="1">
    <citation type="journal article" date="2016" name="Nat. Commun.">
        <title>Thousands of microbial genomes shed light on interconnected biogeochemical processes in an aquifer system.</title>
        <authorList>
            <person name="Anantharaman K."/>
            <person name="Brown C.T."/>
            <person name="Hug L.A."/>
            <person name="Sharon I."/>
            <person name="Castelle C.J."/>
            <person name="Probst A.J."/>
            <person name="Thomas B.C."/>
            <person name="Singh A."/>
            <person name="Wilkins M.J."/>
            <person name="Karaoz U."/>
            <person name="Brodie E.L."/>
            <person name="Williams K.H."/>
            <person name="Hubbard S.S."/>
            <person name="Banfield J.F."/>
        </authorList>
    </citation>
    <scope>NUCLEOTIDE SEQUENCE [LARGE SCALE GENOMIC DNA]</scope>
</reference>
<evidence type="ECO:0000313" key="2">
    <source>
        <dbReference type="Proteomes" id="UP000177208"/>
    </source>
</evidence>